<protein>
    <submittedName>
        <fullName evidence="1">Uncharacterized protein</fullName>
    </submittedName>
</protein>
<name>A0A0H3ZS99_9VIBR</name>
<dbReference type="EMBL" id="KP795492">
    <property type="protein sequence ID" value="AKN36476.1"/>
    <property type="molecule type" value="Genomic_DNA"/>
</dbReference>
<dbReference type="AlphaFoldDB" id="A0A0H3ZS99"/>
<accession>A0A0H3ZS99</accession>
<evidence type="ECO:0000313" key="1">
    <source>
        <dbReference type="EMBL" id="AKN36476.1"/>
    </source>
</evidence>
<organism evidence="1">
    <name type="scientific">Vibrio tasmaniensis</name>
    <dbReference type="NCBI Taxonomy" id="212663"/>
    <lineage>
        <taxon>Bacteria</taxon>
        <taxon>Pseudomonadati</taxon>
        <taxon>Pseudomonadota</taxon>
        <taxon>Gammaproteobacteria</taxon>
        <taxon>Vibrionales</taxon>
        <taxon>Vibrionaceae</taxon>
        <taxon>Vibrio</taxon>
    </lineage>
</organism>
<proteinExistence type="predicted"/>
<sequence length="39" mass="4632">MKNNPFSDINKNEKQSIRKTLLMQLKLMVIKQQSTTHLM</sequence>
<reference evidence="1" key="1">
    <citation type="journal article" date="2015" name="MBio">
        <title>Eco-Evolutionary Dynamics of Episomes among Ecologically Cohesive Bacterial Populations.</title>
        <authorList>
            <person name="Xue H."/>
            <person name="Cordero O.X."/>
            <person name="Camas F.M."/>
            <person name="Trimble W."/>
            <person name="Meyer F."/>
            <person name="Guglielmini J."/>
            <person name="Rocha E.P."/>
            <person name="Polz M.F."/>
        </authorList>
    </citation>
    <scope>NUCLEOTIDE SEQUENCE</scope>
    <source>
        <strain evidence="1">FF_112</strain>
    </source>
</reference>